<dbReference type="PANTHER" id="PTHR11453">
    <property type="entry name" value="ANION EXCHANGE PROTEIN"/>
    <property type="match status" value="1"/>
</dbReference>
<evidence type="ECO:0000256" key="5">
    <source>
        <dbReference type="SAM" id="Phobius"/>
    </source>
</evidence>
<dbReference type="GO" id="GO:0008510">
    <property type="term" value="F:sodium:bicarbonate symporter activity"/>
    <property type="evidence" value="ECO:0007669"/>
    <property type="project" value="TreeGrafter"/>
</dbReference>
<proteinExistence type="predicted"/>
<feature type="domain" description="Bicarbonate transporter-like transmembrane" evidence="7">
    <location>
        <begin position="1"/>
        <end position="149"/>
    </location>
</feature>
<organism evidence="10">
    <name type="scientific">Soboliphyme baturini</name>
    <dbReference type="NCBI Taxonomy" id="241478"/>
    <lineage>
        <taxon>Eukaryota</taxon>
        <taxon>Metazoa</taxon>
        <taxon>Ecdysozoa</taxon>
        <taxon>Nematoda</taxon>
        <taxon>Enoplea</taxon>
        <taxon>Dorylaimia</taxon>
        <taxon>Dioctophymatida</taxon>
        <taxon>Dioctophymatoidea</taxon>
        <taxon>Soboliphymatidae</taxon>
        <taxon>Soboliphyme</taxon>
    </lineage>
</organism>
<evidence type="ECO:0000256" key="4">
    <source>
        <dbReference type="ARBA" id="ARBA00023136"/>
    </source>
</evidence>
<comment type="subcellular location">
    <subcellularLocation>
        <location evidence="1">Membrane</location>
        <topology evidence="1">Multi-pass membrane protein</topology>
    </subcellularLocation>
</comment>
<gene>
    <name evidence="8" type="ORF">SBAD_LOCUS506</name>
</gene>
<feature type="signal peptide" evidence="6">
    <location>
        <begin position="1"/>
        <end position="17"/>
    </location>
</feature>
<evidence type="ECO:0000256" key="1">
    <source>
        <dbReference type="ARBA" id="ARBA00004141"/>
    </source>
</evidence>
<dbReference type="PANTHER" id="PTHR11453:SF36">
    <property type="entry name" value="ANION EXCHANGE PROTEIN"/>
    <property type="match status" value="1"/>
</dbReference>
<dbReference type="GO" id="GO:0051453">
    <property type="term" value="P:regulation of intracellular pH"/>
    <property type="evidence" value="ECO:0007669"/>
    <property type="project" value="TreeGrafter"/>
</dbReference>
<dbReference type="EMBL" id="UZAM01001433">
    <property type="protein sequence ID" value="VDO84334.1"/>
    <property type="molecule type" value="Genomic_DNA"/>
</dbReference>
<name>A0A183IA62_9BILA</name>
<evidence type="ECO:0000313" key="8">
    <source>
        <dbReference type="EMBL" id="VDO84334.1"/>
    </source>
</evidence>
<evidence type="ECO:0000256" key="2">
    <source>
        <dbReference type="ARBA" id="ARBA00022692"/>
    </source>
</evidence>
<dbReference type="WBParaSite" id="SBAD_0000052801-mRNA-1">
    <property type="protein sequence ID" value="SBAD_0000052801-mRNA-1"/>
    <property type="gene ID" value="SBAD_0000052801"/>
</dbReference>
<protein>
    <submittedName>
        <fullName evidence="10">HCO3_cotransp domain-containing protein</fullName>
    </submittedName>
</protein>
<dbReference type="Proteomes" id="UP000270296">
    <property type="component" value="Unassembled WGS sequence"/>
</dbReference>
<dbReference type="GO" id="GO:0005452">
    <property type="term" value="F:solute:inorganic anion antiporter activity"/>
    <property type="evidence" value="ECO:0007669"/>
    <property type="project" value="InterPro"/>
</dbReference>
<feature type="transmembrane region" description="Helical" evidence="5">
    <location>
        <begin position="118"/>
        <end position="136"/>
    </location>
</feature>
<dbReference type="OrthoDB" id="5843326at2759"/>
<reference evidence="8 9" key="2">
    <citation type="submission" date="2018-11" db="EMBL/GenBank/DDBJ databases">
        <authorList>
            <consortium name="Pathogen Informatics"/>
        </authorList>
    </citation>
    <scope>NUCLEOTIDE SEQUENCE [LARGE SCALE GENOMIC DNA]</scope>
</reference>
<evidence type="ECO:0000256" key="6">
    <source>
        <dbReference type="SAM" id="SignalP"/>
    </source>
</evidence>
<reference evidence="10" key="1">
    <citation type="submission" date="2016-06" db="UniProtKB">
        <authorList>
            <consortium name="WormBaseParasite"/>
        </authorList>
    </citation>
    <scope>IDENTIFICATION</scope>
</reference>
<evidence type="ECO:0000313" key="9">
    <source>
        <dbReference type="Proteomes" id="UP000270296"/>
    </source>
</evidence>
<accession>A0A183IA62</accession>
<feature type="chain" id="PRO_5043139950" evidence="6">
    <location>
        <begin position="18"/>
        <end position="155"/>
    </location>
</feature>
<dbReference type="AlphaFoldDB" id="A0A183IA62"/>
<dbReference type="InterPro" id="IPR003020">
    <property type="entry name" value="HCO3_transpt_euk"/>
</dbReference>
<keyword evidence="3 5" id="KW-1133">Transmembrane helix</keyword>
<keyword evidence="9" id="KW-1185">Reference proteome</keyword>
<keyword evidence="4 5" id="KW-0472">Membrane</keyword>
<keyword evidence="6" id="KW-0732">Signal</keyword>
<evidence type="ECO:0000256" key="3">
    <source>
        <dbReference type="ARBA" id="ARBA00022989"/>
    </source>
</evidence>
<dbReference type="GO" id="GO:0006820">
    <property type="term" value="P:monoatomic anion transport"/>
    <property type="evidence" value="ECO:0007669"/>
    <property type="project" value="InterPro"/>
</dbReference>
<evidence type="ECO:0000313" key="10">
    <source>
        <dbReference type="WBParaSite" id="SBAD_0000052801-mRNA-1"/>
    </source>
</evidence>
<dbReference type="InterPro" id="IPR011531">
    <property type="entry name" value="HCO3_transpt-like_TM_dom"/>
</dbReference>
<dbReference type="Pfam" id="PF00955">
    <property type="entry name" value="HCO3_cotransp"/>
    <property type="match status" value="1"/>
</dbReference>
<sequence>MWTALFLLILIAVDASALVAFITRFTEEAFATLISLIFLVKAFQELIIIGHESPPVIDVQSVFTSPCRCNANASDVENATTSFHLVYPSSFSRNNTPQECFEEGGTLQGLQCFAKPEVFIFSIALFVATFVIAKGLKEFRHSKFFSSRVSIQTLR</sequence>
<evidence type="ECO:0000259" key="7">
    <source>
        <dbReference type="Pfam" id="PF00955"/>
    </source>
</evidence>
<keyword evidence="2 5" id="KW-0812">Transmembrane</keyword>
<dbReference type="GO" id="GO:0005886">
    <property type="term" value="C:plasma membrane"/>
    <property type="evidence" value="ECO:0007669"/>
    <property type="project" value="TreeGrafter"/>
</dbReference>